<dbReference type="SMART" id="SM00852">
    <property type="entry name" value="MoCF_biosynth"/>
    <property type="match status" value="1"/>
</dbReference>
<dbReference type="OrthoDB" id="448496at2759"/>
<gene>
    <name evidence="2" type="ORF">CAOG_002539</name>
</gene>
<protein>
    <submittedName>
        <fullName evidence="2">Molybdopterin binding domain-containing protein</fullName>
    </submittedName>
</protein>
<sequence>MLPALSMSTAARRIAVQARCLASLSASARVPIIPGATKTAAACIIANEVLTGKVHDVNTHKLASFCFDNGISLSRVEIVPDVESDIIRSVQTLSANYDLVFTSGGIGPTHDDITYQSIAKAFGLKLEHNAEIIKLMEAHYAKRNMQLTEPIKRMALLPTPAKLLKTDGLWVPLVVVAGNVYILPGVPMLFSKMLDAAQPLLATAHKFTRRILYTSLFESQIANAMTQATIDIPSVSIGSYPRFNDDHVRVMISFEGSNEADVLRCVEAIQAQIQGFDSESACRAASEARRQAKQKPLSD</sequence>
<organism evidence="2 3">
    <name type="scientific">Capsaspora owczarzaki (strain ATCC 30864)</name>
    <dbReference type="NCBI Taxonomy" id="595528"/>
    <lineage>
        <taxon>Eukaryota</taxon>
        <taxon>Filasterea</taxon>
        <taxon>Capsaspora</taxon>
    </lineage>
</organism>
<dbReference type="InterPro" id="IPR001453">
    <property type="entry name" value="MoaB/Mog_dom"/>
</dbReference>
<dbReference type="InterPro" id="IPR050101">
    <property type="entry name" value="CinA"/>
</dbReference>
<dbReference type="CDD" id="cd00885">
    <property type="entry name" value="cinA"/>
    <property type="match status" value="1"/>
</dbReference>
<evidence type="ECO:0000259" key="1">
    <source>
        <dbReference type="SMART" id="SM00852"/>
    </source>
</evidence>
<dbReference type="Proteomes" id="UP000008743">
    <property type="component" value="Unassembled WGS sequence"/>
</dbReference>
<reference evidence="3" key="1">
    <citation type="submission" date="2011-02" db="EMBL/GenBank/DDBJ databases">
        <title>The Genome Sequence of Capsaspora owczarzaki ATCC 30864.</title>
        <authorList>
            <person name="Russ C."/>
            <person name="Cuomo C."/>
            <person name="Burger G."/>
            <person name="Gray M.W."/>
            <person name="Holland P.W.H."/>
            <person name="King N."/>
            <person name="Lang F.B.F."/>
            <person name="Roger A.J."/>
            <person name="Ruiz-Trillo I."/>
            <person name="Young S.K."/>
            <person name="Zeng Q."/>
            <person name="Gargeya S."/>
            <person name="Alvarado L."/>
            <person name="Berlin A."/>
            <person name="Chapman S.B."/>
            <person name="Chen Z."/>
            <person name="Freedman E."/>
            <person name="Gellesch M."/>
            <person name="Goldberg J."/>
            <person name="Griggs A."/>
            <person name="Gujja S."/>
            <person name="Heilman E."/>
            <person name="Heiman D."/>
            <person name="Howarth C."/>
            <person name="Mehta T."/>
            <person name="Neiman D."/>
            <person name="Pearson M."/>
            <person name="Roberts A."/>
            <person name="Saif S."/>
            <person name="Shea T."/>
            <person name="Shenoy N."/>
            <person name="Sisk P."/>
            <person name="Stolte C."/>
            <person name="Sykes S."/>
            <person name="White J."/>
            <person name="Yandava C."/>
            <person name="Haas B."/>
            <person name="Nusbaum C."/>
            <person name="Birren B."/>
        </authorList>
    </citation>
    <scope>NUCLEOTIDE SEQUENCE</scope>
    <source>
        <strain evidence="3">ATCC 30864</strain>
    </source>
</reference>
<dbReference type="InParanoid" id="A0A0D2VMK3"/>
<dbReference type="STRING" id="595528.A0A0D2VMK3"/>
<dbReference type="Gene3D" id="3.40.980.10">
    <property type="entry name" value="MoaB/Mog-like domain"/>
    <property type="match status" value="1"/>
</dbReference>
<dbReference type="PANTHER" id="PTHR13939">
    <property type="entry name" value="NICOTINAMIDE-NUCLEOTIDE AMIDOHYDROLASE PNCC"/>
    <property type="match status" value="1"/>
</dbReference>
<dbReference type="Pfam" id="PF00994">
    <property type="entry name" value="MoCF_biosynth"/>
    <property type="match status" value="1"/>
</dbReference>
<keyword evidence="3" id="KW-1185">Reference proteome</keyword>
<dbReference type="eggNOG" id="KOG2644">
    <property type="taxonomic scope" value="Eukaryota"/>
</dbReference>
<feature type="domain" description="MoaB/Mog" evidence="1">
    <location>
        <begin position="41"/>
        <end position="204"/>
    </location>
</feature>
<dbReference type="AlphaFoldDB" id="A0A0D2VMK3"/>
<accession>A0A0D2VMK3</accession>
<dbReference type="SUPFAM" id="SSF53218">
    <property type="entry name" value="Molybdenum cofactor biosynthesis proteins"/>
    <property type="match status" value="1"/>
</dbReference>
<name>A0A0D2VMK3_CAPO3</name>
<dbReference type="InterPro" id="IPR056596">
    <property type="entry name" value="FLAD1_M"/>
</dbReference>
<evidence type="ECO:0000313" key="2">
    <source>
        <dbReference type="EMBL" id="KJE91402.1"/>
    </source>
</evidence>
<proteinExistence type="predicted"/>
<dbReference type="Pfam" id="PF24102">
    <property type="entry name" value="FLAD1_M"/>
    <property type="match status" value="1"/>
</dbReference>
<evidence type="ECO:0000313" key="3">
    <source>
        <dbReference type="Proteomes" id="UP000008743"/>
    </source>
</evidence>
<dbReference type="InterPro" id="IPR036425">
    <property type="entry name" value="MoaB/Mog-like_dom_sf"/>
</dbReference>
<dbReference type="RefSeq" id="XP_004349289.2">
    <property type="nucleotide sequence ID" value="XM_004349239.2"/>
</dbReference>
<dbReference type="EMBL" id="KE346362">
    <property type="protein sequence ID" value="KJE91402.1"/>
    <property type="molecule type" value="Genomic_DNA"/>
</dbReference>
<dbReference type="PANTHER" id="PTHR13939:SF0">
    <property type="entry name" value="NMN AMIDOHYDROLASE-LIKE PROTEIN YFAY"/>
    <property type="match status" value="1"/>
</dbReference>
<dbReference type="PhylomeDB" id="A0A0D2VMK3"/>